<evidence type="ECO:0000313" key="4">
    <source>
        <dbReference type="Proteomes" id="UP000051184"/>
    </source>
</evidence>
<organism evidence="3 4">
    <name type="scientific">Cognatishimia activa</name>
    <dbReference type="NCBI Taxonomy" id="1715691"/>
    <lineage>
        <taxon>Bacteria</taxon>
        <taxon>Pseudomonadati</taxon>
        <taxon>Pseudomonadota</taxon>
        <taxon>Alphaproteobacteria</taxon>
        <taxon>Rhodobacterales</taxon>
        <taxon>Paracoccaceae</taxon>
        <taxon>Cognatishimia</taxon>
    </lineage>
</organism>
<dbReference type="RefSeq" id="WP_220387216.1">
    <property type="nucleotide sequence ID" value="NZ_CYTO01000024.1"/>
</dbReference>
<feature type="transmembrane region" description="Helical" evidence="2">
    <location>
        <begin position="6"/>
        <end position="24"/>
    </location>
</feature>
<keyword evidence="2" id="KW-0812">Transmembrane</keyword>
<dbReference type="Proteomes" id="UP000051184">
    <property type="component" value="Unassembled WGS sequence"/>
</dbReference>
<feature type="transmembrane region" description="Helical" evidence="2">
    <location>
        <begin position="45"/>
        <end position="65"/>
    </location>
</feature>
<keyword evidence="2" id="KW-0472">Membrane</keyword>
<protein>
    <submittedName>
        <fullName evidence="3">Uncharacterized protein</fullName>
    </submittedName>
</protein>
<keyword evidence="4" id="KW-1185">Reference proteome</keyword>
<name>A0A0P1IU95_9RHOB</name>
<reference evidence="4" key="1">
    <citation type="submission" date="2015-09" db="EMBL/GenBank/DDBJ databases">
        <authorList>
            <person name="Rodrigo-Torres Lidia"/>
            <person name="Arahal R.David."/>
        </authorList>
    </citation>
    <scope>NUCLEOTIDE SEQUENCE [LARGE SCALE GENOMIC DNA]</scope>
    <source>
        <strain evidence="4">CECT 5114</strain>
    </source>
</reference>
<keyword evidence="2" id="KW-1133">Transmembrane helix</keyword>
<dbReference type="EMBL" id="CYUE01000021">
    <property type="protein sequence ID" value="CUK27161.1"/>
    <property type="molecule type" value="Genomic_DNA"/>
</dbReference>
<proteinExistence type="predicted"/>
<dbReference type="AlphaFoldDB" id="A0A0P1IU95"/>
<evidence type="ECO:0000256" key="2">
    <source>
        <dbReference type="SAM" id="Phobius"/>
    </source>
</evidence>
<feature type="transmembrane region" description="Helical" evidence="2">
    <location>
        <begin position="85"/>
        <end position="106"/>
    </location>
</feature>
<accession>A0A0P1IU95</accession>
<evidence type="ECO:0000313" key="3">
    <source>
        <dbReference type="EMBL" id="CUK27161.1"/>
    </source>
</evidence>
<sequence length="136" mass="15048">MLYTYAAYIAISLVATVLVGRTLSKNGHMFLIDAFKSREQLADSVNHLLLVGFYLVNIGFVTVALEYGQRPHDVVSSVEFVSTKVGMAVLFLGGMHFFNMFALVRFKNASKPKQKFESGETPPWKKANSEAPNPAT</sequence>
<evidence type="ECO:0000256" key="1">
    <source>
        <dbReference type="SAM" id="MobiDB-lite"/>
    </source>
</evidence>
<feature type="region of interest" description="Disordered" evidence="1">
    <location>
        <begin position="113"/>
        <end position="136"/>
    </location>
</feature>
<gene>
    <name evidence="3" type="ORF">TA5114_02983</name>
</gene>